<evidence type="ECO:0000313" key="2">
    <source>
        <dbReference type="Proteomes" id="UP001164390"/>
    </source>
</evidence>
<reference evidence="1" key="1">
    <citation type="submission" date="2022-01" db="EMBL/GenBank/DDBJ databases">
        <title>Nocardioidaceae gen. sp. A5X3R13.</title>
        <authorList>
            <person name="Lopez Marin M.A."/>
            <person name="Uhlik O."/>
        </authorList>
    </citation>
    <scope>NUCLEOTIDE SEQUENCE</scope>
    <source>
        <strain evidence="1">A5X3R13</strain>
    </source>
</reference>
<dbReference type="AlphaFoldDB" id="A0AA46TGU8"/>
<keyword evidence="2" id="KW-1185">Reference proteome</keyword>
<organism evidence="1 2">
    <name type="scientific">Solicola gregarius</name>
    <dbReference type="NCBI Taxonomy" id="2908642"/>
    <lineage>
        <taxon>Bacteria</taxon>
        <taxon>Bacillati</taxon>
        <taxon>Actinomycetota</taxon>
        <taxon>Actinomycetes</taxon>
        <taxon>Propionibacteriales</taxon>
        <taxon>Nocardioidaceae</taxon>
        <taxon>Solicola</taxon>
    </lineage>
</organism>
<dbReference type="Proteomes" id="UP001164390">
    <property type="component" value="Chromosome"/>
</dbReference>
<accession>A0AA46TGU8</accession>
<sequence length="307" mass="35039">MRKPALYADVPDRVRARVMQAHREDARPDAEYEALRAALESVPKSERKLRWRQIDILLDVHFRQNGPRVVRRLARLREAHENRGTTDRYERLWASVQDLLGDVTVTAHGYNARPALHPADELWSHVCRVLDELRDAGYQAFANSGTLLGLVRDDGIIWHDDDVDLAVLLHADTTKAAAHEWAELRRKLAETGLLDLELDRRRTIHTKAASPDGLMLDLFPAWISDGRLYVFPCCFGEVAADDVIPLAPFAVGGSNRVPVPAHPEALLAVNYGDDWRTPDPLFAFDWTSAKRRFRRFRRIVRKAYMGK</sequence>
<dbReference type="KEGG" id="sgrg:L0C25_21725"/>
<dbReference type="EMBL" id="CP094970">
    <property type="protein sequence ID" value="UYM05109.1"/>
    <property type="molecule type" value="Genomic_DNA"/>
</dbReference>
<proteinExistence type="predicted"/>
<evidence type="ECO:0008006" key="3">
    <source>
        <dbReference type="Google" id="ProtNLM"/>
    </source>
</evidence>
<protein>
    <recommendedName>
        <fullName evidence="3">LicD family protein</fullName>
    </recommendedName>
</protein>
<gene>
    <name evidence="1" type="ORF">L0C25_21725</name>
</gene>
<name>A0AA46TGU8_9ACTN</name>
<dbReference type="RefSeq" id="WP_271633880.1">
    <property type="nucleotide sequence ID" value="NZ_CP094970.1"/>
</dbReference>
<evidence type="ECO:0000313" key="1">
    <source>
        <dbReference type="EMBL" id="UYM05109.1"/>
    </source>
</evidence>